<gene>
    <name evidence="2" type="ORF">AFL42_12105</name>
</gene>
<sequence length="143" mass="16253">MKPIFSIIFISFLSLMGCSSQHDETMTLLDEKVVEVKVSESKGLGGMNEDIIYSFKDQKSLNIFETAIRTAIEQPGEKVVSEPEYDVMVEYKSSNGEFPTHGLHLWLGKEDEVSTFVYIADDVVYHTSPKMTNKFRMLLVESE</sequence>
<name>A0ABR5MHM0_9BACI</name>
<reference evidence="2 3" key="1">
    <citation type="submission" date="2015-07" db="EMBL/GenBank/DDBJ databases">
        <title>High-quality draft genome sequence of Oceanobacillus caeni HM6, a bacillus isolated from a human feces.</title>
        <authorList>
            <person name="Kumar J."/>
            <person name="Verma M.K."/>
            <person name="Pandey R."/>
            <person name="Bhambi M."/>
            <person name="Chauhan N."/>
        </authorList>
    </citation>
    <scope>NUCLEOTIDE SEQUENCE [LARGE SCALE GENOMIC DNA]</scope>
    <source>
        <strain evidence="2 3">HM6</strain>
    </source>
</reference>
<proteinExistence type="predicted"/>
<dbReference type="Pfam" id="PF26353">
    <property type="entry name" value="YhfM"/>
    <property type="match status" value="1"/>
</dbReference>
<dbReference type="Proteomes" id="UP000037854">
    <property type="component" value="Unassembled WGS sequence"/>
</dbReference>
<accession>A0ABR5MHM0</accession>
<comment type="caution">
    <text evidence="2">The sequence shown here is derived from an EMBL/GenBank/DDBJ whole genome shotgun (WGS) entry which is preliminary data.</text>
</comment>
<evidence type="ECO:0000313" key="2">
    <source>
        <dbReference type="EMBL" id="KPH73526.1"/>
    </source>
</evidence>
<evidence type="ECO:0000259" key="1">
    <source>
        <dbReference type="Pfam" id="PF26353"/>
    </source>
</evidence>
<evidence type="ECO:0000313" key="3">
    <source>
        <dbReference type="Proteomes" id="UP000037854"/>
    </source>
</evidence>
<keyword evidence="3" id="KW-1185">Reference proteome</keyword>
<protein>
    <recommendedName>
        <fullName evidence="1">YhfM-like domain-containing protein</fullName>
    </recommendedName>
</protein>
<dbReference type="InterPro" id="IPR058780">
    <property type="entry name" value="YhfM-like_dom"/>
</dbReference>
<feature type="domain" description="YhfM-like" evidence="1">
    <location>
        <begin position="51"/>
        <end position="140"/>
    </location>
</feature>
<dbReference type="EMBL" id="LGTK01000044">
    <property type="protein sequence ID" value="KPH73526.1"/>
    <property type="molecule type" value="Genomic_DNA"/>
</dbReference>
<dbReference type="RefSeq" id="WP_060668765.1">
    <property type="nucleotide sequence ID" value="NZ_JARTGE010000011.1"/>
</dbReference>
<organism evidence="2 3">
    <name type="scientific">Oceanobacillus caeni</name>
    <dbReference type="NCBI Taxonomy" id="405946"/>
    <lineage>
        <taxon>Bacteria</taxon>
        <taxon>Bacillati</taxon>
        <taxon>Bacillota</taxon>
        <taxon>Bacilli</taxon>
        <taxon>Bacillales</taxon>
        <taxon>Bacillaceae</taxon>
        <taxon>Oceanobacillus</taxon>
    </lineage>
</organism>
<dbReference type="PROSITE" id="PS51257">
    <property type="entry name" value="PROKAR_LIPOPROTEIN"/>
    <property type="match status" value="1"/>
</dbReference>